<evidence type="ECO:0000256" key="5">
    <source>
        <dbReference type="ARBA" id="ARBA00023124"/>
    </source>
</evidence>
<keyword evidence="4 8" id="KW-0378">Hydrolase</keyword>
<gene>
    <name evidence="9" type="ORF">DQQ10_27620</name>
</gene>
<evidence type="ECO:0000256" key="3">
    <source>
        <dbReference type="ARBA" id="ARBA00022763"/>
    </source>
</evidence>
<dbReference type="OrthoDB" id="9782620at2"/>
<proteinExistence type="inferred from homology"/>
<dbReference type="GO" id="GO:0003697">
    <property type="term" value="F:single-stranded DNA binding"/>
    <property type="evidence" value="ECO:0007669"/>
    <property type="project" value="InterPro"/>
</dbReference>
<accession>A0A364XTA3</accession>
<evidence type="ECO:0000313" key="10">
    <source>
        <dbReference type="Proteomes" id="UP000251889"/>
    </source>
</evidence>
<dbReference type="RefSeq" id="WP_112750192.1">
    <property type="nucleotide sequence ID" value="NZ_QMFY01000037.1"/>
</dbReference>
<keyword evidence="10" id="KW-1185">Reference proteome</keyword>
<dbReference type="PANTHER" id="PTHR13604:SF0">
    <property type="entry name" value="ABASIC SITE PROCESSING PROTEIN HMCES"/>
    <property type="match status" value="1"/>
</dbReference>
<dbReference type="Gene3D" id="3.90.1680.10">
    <property type="entry name" value="SOS response associated peptidase-like"/>
    <property type="match status" value="1"/>
</dbReference>
<name>A0A364XTA3_9BACT</name>
<dbReference type="GO" id="GO:0006508">
    <property type="term" value="P:proteolysis"/>
    <property type="evidence" value="ECO:0007669"/>
    <property type="project" value="UniProtKB-KW"/>
</dbReference>
<dbReference type="SUPFAM" id="SSF143081">
    <property type="entry name" value="BB1717-like"/>
    <property type="match status" value="1"/>
</dbReference>
<keyword evidence="5" id="KW-0190">Covalent protein-DNA linkage</keyword>
<dbReference type="Pfam" id="PF02586">
    <property type="entry name" value="SRAP"/>
    <property type="match status" value="1"/>
</dbReference>
<dbReference type="Proteomes" id="UP000251889">
    <property type="component" value="Unassembled WGS sequence"/>
</dbReference>
<evidence type="ECO:0000256" key="2">
    <source>
        <dbReference type="ARBA" id="ARBA00022670"/>
    </source>
</evidence>
<keyword evidence="7" id="KW-0456">Lyase</keyword>
<sequence>MRRILQTEGNPLFVFKLQRRSMCNFKSEKQKHDELVAHYDASFASITEEIDLIKEKFSIMLKKDDALKSIGMENTNELGVQMLKYNEKNALPANLTKEELTEMRWYQRFLSAYNNVDEYERYYENAFDYFPTHVLTAGEPDKFKMFRWGLVPFWQKDEAKAMKDRLNTVNCIHEEMWEKPSFRDAIKNGQRCLIPVTGFYEWRWLDEAGTIKIPYYITFRDQKVRSMAGLYSRWKNPQNGEYYYSYTLLTCPANTIMEYVHNAKKRMPVFIDKENEKAWLNRDLKKDDIMDLCKPYQDPSMRAYTISKMLTTRGINLNVPEVRAPFSYNDSIQQANEFLLRGDRKKAIAVFKESMNASADVSKVEDEKLKLAAAQGVKDELVMA</sequence>
<dbReference type="InterPro" id="IPR003738">
    <property type="entry name" value="SRAP"/>
</dbReference>
<evidence type="ECO:0000256" key="7">
    <source>
        <dbReference type="ARBA" id="ARBA00023239"/>
    </source>
</evidence>
<evidence type="ECO:0000256" key="8">
    <source>
        <dbReference type="RuleBase" id="RU364100"/>
    </source>
</evidence>
<dbReference type="EC" id="3.4.-.-" evidence="8"/>
<evidence type="ECO:0000256" key="1">
    <source>
        <dbReference type="ARBA" id="ARBA00008136"/>
    </source>
</evidence>
<dbReference type="PANTHER" id="PTHR13604">
    <property type="entry name" value="DC12-RELATED"/>
    <property type="match status" value="1"/>
</dbReference>
<comment type="caution">
    <text evidence="9">The sequence shown here is derived from an EMBL/GenBank/DDBJ whole genome shotgun (WGS) entry which is preliminary data.</text>
</comment>
<protein>
    <recommendedName>
        <fullName evidence="8">Abasic site processing protein</fullName>
        <ecNumber evidence="8">3.4.-.-</ecNumber>
    </recommendedName>
</protein>
<dbReference type="EMBL" id="QMFY01000037">
    <property type="protein sequence ID" value="RAV97595.1"/>
    <property type="molecule type" value="Genomic_DNA"/>
</dbReference>
<organism evidence="9 10">
    <name type="scientific">Pseudochryseolinea flava</name>
    <dbReference type="NCBI Taxonomy" id="2059302"/>
    <lineage>
        <taxon>Bacteria</taxon>
        <taxon>Pseudomonadati</taxon>
        <taxon>Bacteroidota</taxon>
        <taxon>Cytophagia</taxon>
        <taxon>Cytophagales</taxon>
        <taxon>Fulvivirgaceae</taxon>
        <taxon>Pseudochryseolinea</taxon>
    </lineage>
</organism>
<evidence type="ECO:0000256" key="4">
    <source>
        <dbReference type="ARBA" id="ARBA00022801"/>
    </source>
</evidence>
<dbReference type="GO" id="GO:0008233">
    <property type="term" value="F:peptidase activity"/>
    <property type="evidence" value="ECO:0007669"/>
    <property type="project" value="UniProtKB-KW"/>
</dbReference>
<reference evidence="9 10" key="1">
    <citation type="submission" date="2018-06" db="EMBL/GenBank/DDBJ databases">
        <title>Chryseolinea flavus sp. nov., a member of the phylum Bacteroidetes isolated from soil.</title>
        <authorList>
            <person name="Li Y."/>
            <person name="Wang J."/>
        </authorList>
    </citation>
    <scope>NUCLEOTIDE SEQUENCE [LARGE SCALE GENOMIC DNA]</scope>
    <source>
        <strain evidence="9 10">SDU1-6</strain>
    </source>
</reference>
<keyword evidence="3" id="KW-0227">DNA damage</keyword>
<dbReference type="GO" id="GO:0106300">
    <property type="term" value="P:protein-DNA covalent cross-linking repair"/>
    <property type="evidence" value="ECO:0007669"/>
    <property type="project" value="InterPro"/>
</dbReference>
<comment type="similarity">
    <text evidence="1 8">Belongs to the SOS response-associated peptidase family.</text>
</comment>
<dbReference type="GO" id="GO:0016829">
    <property type="term" value="F:lyase activity"/>
    <property type="evidence" value="ECO:0007669"/>
    <property type="project" value="UniProtKB-KW"/>
</dbReference>
<evidence type="ECO:0000256" key="6">
    <source>
        <dbReference type="ARBA" id="ARBA00023125"/>
    </source>
</evidence>
<keyword evidence="2 8" id="KW-0645">Protease</keyword>
<dbReference type="AlphaFoldDB" id="A0A364XTA3"/>
<keyword evidence="6" id="KW-0238">DNA-binding</keyword>
<dbReference type="InterPro" id="IPR036590">
    <property type="entry name" value="SRAP-like"/>
</dbReference>
<evidence type="ECO:0000313" key="9">
    <source>
        <dbReference type="EMBL" id="RAV97595.1"/>
    </source>
</evidence>